<evidence type="ECO:0000313" key="3">
    <source>
        <dbReference type="Proteomes" id="UP000248079"/>
    </source>
</evidence>
<dbReference type="EMBL" id="QFLI01000129">
    <property type="protein sequence ID" value="PXX92136.1"/>
    <property type="molecule type" value="Genomic_DNA"/>
</dbReference>
<reference evidence="2 3" key="1">
    <citation type="submission" date="2018-05" db="EMBL/GenBank/DDBJ databases">
        <title>Marinifilum breve JC075T sp. nov., a marine bacterium isolated from Yongle Blue Hole in the South China Sea.</title>
        <authorList>
            <person name="Fu T."/>
        </authorList>
    </citation>
    <scope>NUCLEOTIDE SEQUENCE [LARGE SCALE GENOMIC DNA]</scope>
    <source>
        <strain evidence="2 3">JC075</strain>
    </source>
</reference>
<sequence>MDVIFIDLSKAFDKVSHSGLKFKLERFGIHYTVVDLISNFLHDRRQGVRVNGALSSWVPVKCGVPQGTILGPLLFLLYVNELPTVAKSSVLLFADDIKIWR</sequence>
<dbReference type="SUPFAM" id="SSF56672">
    <property type="entry name" value="DNA/RNA polymerases"/>
    <property type="match status" value="1"/>
</dbReference>
<dbReference type="InterPro" id="IPR043502">
    <property type="entry name" value="DNA/RNA_pol_sf"/>
</dbReference>
<gene>
    <name evidence="2" type="ORF">DF185_23225</name>
</gene>
<protein>
    <recommendedName>
        <fullName evidence="1">Reverse transcriptase domain-containing protein</fullName>
    </recommendedName>
</protein>
<keyword evidence="3" id="KW-1185">Reference proteome</keyword>
<evidence type="ECO:0000259" key="1">
    <source>
        <dbReference type="PROSITE" id="PS50878"/>
    </source>
</evidence>
<name>A0A2V3ZMM7_9BACT</name>
<evidence type="ECO:0000313" key="2">
    <source>
        <dbReference type="EMBL" id="PXX92136.1"/>
    </source>
</evidence>
<dbReference type="Pfam" id="PF00078">
    <property type="entry name" value="RVT_1"/>
    <property type="match status" value="1"/>
</dbReference>
<proteinExistence type="predicted"/>
<accession>A0A2V3ZMM7</accession>
<dbReference type="Proteomes" id="UP000248079">
    <property type="component" value="Unassembled WGS sequence"/>
</dbReference>
<feature type="domain" description="Reverse transcriptase" evidence="1">
    <location>
        <begin position="1"/>
        <end position="101"/>
    </location>
</feature>
<dbReference type="AlphaFoldDB" id="A0A2V3ZMM7"/>
<dbReference type="InterPro" id="IPR000477">
    <property type="entry name" value="RT_dom"/>
</dbReference>
<dbReference type="PANTHER" id="PTHR33332">
    <property type="entry name" value="REVERSE TRANSCRIPTASE DOMAIN-CONTAINING PROTEIN"/>
    <property type="match status" value="1"/>
</dbReference>
<feature type="non-terminal residue" evidence="2">
    <location>
        <position position="101"/>
    </location>
</feature>
<organism evidence="2 3">
    <name type="scientific">Marinifilum breve</name>
    <dbReference type="NCBI Taxonomy" id="2184082"/>
    <lineage>
        <taxon>Bacteria</taxon>
        <taxon>Pseudomonadati</taxon>
        <taxon>Bacteroidota</taxon>
        <taxon>Bacteroidia</taxon>
        <taxon>Marinilabiliales</taxon>
        <taxon>Marinifilaceae</taxon>
    </lineage>
</organism>
<dbReference type="PROSITE" id="PS50878">
    <property type="entry name" value="RT_POL"/>
    <property type="match status" value="1"/>
</dbReference>
<comment type="caution">
    <text evidence="2">The sequence shown here is derived from an EMBL/GenBank/DDBJ whole genome shotgun (WGS) entry which is preliminary data.</text>
</comment>